<feature type="active site" description="Proton acceptor" evidence="12">
    <location>
        <position position="130"/>
    </location>
</feature>
<evidence type="ECO:0000259" key="16">
    <source>
        <dbReference type="Pfam" id="PF01557"/>
    </source>
</evidence>
<evidence type="ECO:0000256" key="5">
    <source>
        <dbReference type="ARBA" id="ARBA00014741"/>
    </source>
</evidence>
<comment type="pathway">
    <text evidence="2 15">Amino-acid degradation; L-phenylalanine degradation; acetoacetate and fumarate from L-phenylalanine: step 6/6.</text>
</comment>
<feature type="binding site" evidence="14">
    <location>
        <position position="123"/>
    </location>
    <ligand>
        <name>Ca(2+)</name>
        <dbReference type="ChEBI" id="CHEBI:29108"/>
    </ligand>
</feature>
<dbReference type="Gene3D" id="2.30.30.230">
    <property type="entry name" value="Fumarylacetoacetase, N-terminal domain"/>
    <property type="match status" value="1"/>
</dbReference>
<dbReference type="GO" id="GO:0004334">
    <property type="term" value="F:fumarylacetoacetase activity"/>
    <property type="evidence" value="ECO:0007669"/>
    <property type="project" value="UniProtKB-UniRule"/>
</dbReference>
<dbReference type="PANTHER" id="PTHR43069:SF2">
    <property type="entry name" value="FUMARYLACETOACETASE"/>
    <property type="match status" value="1"/>
</dbReference>
<keyword evidence="10 15" id="KW-0828">Tyrosine catabolism</keyword>
<keyword evidence="9 14" id="KW-0460">Magnesium</keyword>
<keyword evidence="7 15" id="KW-0378">Hydrolase</keyword>
<dbReference type="PANTHER" id="PTHR43069">
    <property type="entry name" value="FUMARYLACETOACETASE"/>
    <property type="match status" value="1"/>
</dbReference>
<comment type="catalytic activity">
    <reaction evidence="1 15">
        <text>4-fumarylacetoacetate + H2O = acetoacetate + fumarate + H(+)</text>
        <dbReference type="Rhea" id="RHEA:10244"/>
        <dbReference type="ChEBI" id="CHEBI:13705"/>
        <dbReference type="ChEBI" id="CHEBI:15377"/>
        <dbReference type="ChEBI" id="CHEBI:15378"/>
        <dbReference type="ChEBI" id="CHEBI:18034"/>
        <dbReference type="ChEBI" id="CHEBI:29806"/>
        <dbReference type="EC" id="3.7.1.2"/>
    </reaction>
</comment>
<feature type="binding site" evidence="13">
    <location>
        <position position="139"/>
    </location>
    <ligand>
        <name>substrate</name>
    </ligand>
</feature>
<accession>A0A1B6GHF3</accession>
<keyword evidence="6 14" id="KW-0479">Metal-binding</keyword>
<evidence type="ECO:0000256" key="9">
    <source>
        <dbReference type="ARBA" id="ARBA00022842"/>
    </source>
</evidence>
<feature type="binding site" evidence="14">
    <location>
        <position position="198"/>
    </location>
    <ligand>
        <name>Ca(2+)</name>
        <dbReference type="ChEBI" id="CHEBI:29108"/>
    </ligand>
</feature>
<evidence type="ECO:0000256" key="1">
    <source>
        <dbReference type="ARBA" id="ARBA00000353"/>
    </source>
</evidence>
<dbReference type="InterPro" id="IPR005959">
    <property type="entry name" value="Fumarylacetoacetase"/>
</dbReference>
<keyword evidence="8 14" id="KW-0106">Calcium</keyword>
<gene>
    <name evidence="18" type="ORF">g.19006</name>
</gene>
<dbReference type="FunFam" id="2.30.30.230:FF:000001">
    <property type="entry name" value="Fumarylacetoacetase"/>
    <property type="match status" value="1"/>
</dbReference>
<keyword evidence="11 15" id="KW-0585">Phenylalanine catabolism</keyword>
<evidence type="ECO:0000256" key="11">
    <source>
        <dbReference type="ARBA" id="ARBA00023232"/>
    </source>
</evidence>
<sequence>MRSFIPYSETSDFPLENLPYGVFHTPEDDNKRIGVAIGDKILDLSKIKHLFNGPELRNHQDVFTKSELNSFMALPRAAWKEARSCLQNLLSAKCKDLQSLPEVFVDQSEAVMHMPVNIGDYTDFYSSMYHAQNVGAMFRGESAALLPNWKHIPVGYHGRASSVVVSGTPIRRPNGQTCPVEGQPPTFGPSQNMDFELEVAFFYGGAPNRLGEPITMKDAEDHIFGFVLMNDWSARDIQKWEYVPLGPFLSKNLGTTISPWIVTMEALEPFKTENQKQDPEPFPYLKHDDKYNFDINLTVDLKCYGSSVTSRISHTNYKYLYWTPKQQLVHHTITGCTMNPGDLLASGTISGPCTDSFGSMLELAWKGTRPLKISEEETRKFLHDGDEVIFKGYCLGDGYRVGFGTCSGILLPALPTKL</sequence>
<evidence type="ECO:0000259" key="17">
    <source>
        <dbReference type="Pfam" id="PF09298"/>
    </source>
</evidence>
<comment type="similarity">
    <text evidence="3 15">Belongs to the FAH family.</text>
</comment>
<dbReference type="InterPro" id="IPR036663">
    <property type="entry name" value="Fumarylacetoacetase_C_sf"/>
</dbReference>
<dbReference type="SUPFAM" id="SSF63433">
    <property type="entry name" value="Fumarylacetoacetate hydrolase, FAH, N-terminal domain"/>
    <property type="match status" value="1"/>
</dbReference>
<reference evidence="18" key="1">
    <citation type="submission" date="2015-11" db="EMBL/GenBank/DDBJ databases">
        <title>De novo transcriptome assembly of four potential Pierce s Disease insect vectors from Arizona vineyards.</title>
        <authorList>
            <person name="Tassone E.E."/>
        </authorList>
    </citation>
    <scope>NUCLEOTIDE SEQUENCE</scope>
</reference>
<evidence type="ECO:0000256" key="7">
    <source>
        <dbReference type="ARBA" id="ARBA00022801"/>
    </source>
</evidence>
<feature type="binding site" evidence="13">
    <location>
        <position position="242"/>
    </location>
    <ligand>
        <name>substrate</name>
    </ligand>
</feature>
<protein>
    <recommendedName>
        <fullName evidence="5 15">Fumarylacetoacetase</fullName>
        <ecNumber evidence="4 15">3.7.1.2</ecNumber>
    </recommendedName>
    <alternativeName>
        <fullName evidence="15">Fumarylacetoacetate hydrolase</fullName>
    </alternativeName>
</protein>
<feature type="domain" description="Fumarylacetoacetase-like C-terminal" evidence="16">
    <location>
        <begin position="124"/>
        <end position="390"/>
    </location>
</feature>
<evidence type="ECO:0000256" key="12">
    <source>
        <dbReference type="PIRSR" id="PIRSR605959-1"/>
    </source>
</evidence>
<dbReference type="Gene3D" id="3.90.850.10">
    <property type="entry name" value="Fumarylacetoacetase-like, C-terminal domain"/>
    <property type="match status" value="1"/>
</dbReference>
<feature type="binding site" evidence="14">
    <location>
        <position position="196"/>
    </location>
    <ligand>
        <name>Ca(2+)</name>
        <dbReference type="ChEBI" id="CHEBI:29108"/>
    </ligand>
</feature>
<feature type="binding site" evidence="14">
    <location>
        <position position="251"/>
    </location>
    <ligand>
        <name>Mg(2+)</name>
        <dbReference type="ChEBI" id="CHEBI:18420"/>
    </ligand>
</feature>
<name>A0A1B6GHF3_9HEMI</name>
<evidence type="ECO:0000256" key="6">
    <source>
        <dbReference type="ARBA" id="ARBA00022723"/>
    </source>
</evidence>
<dbReference type="AlphaFoldDB" id="A0A1B6GHF3"/>
<dbReference type="EMBL" id="GECZ01007901">
    <property type="protein sequence ID" value="JAS61868.1"/>
    <property type="molecule type" value="Transcribed_RNA"/>
</dbReference>
<dbReference type="GO" id="GO:0046872">
    <property type="term" value="F:metal ion binding"/>
    <property type="evidence" value="ECO:0007669"/>
    <property type="project" value="UniProtKB-UniRule"/>
</dbReference>
<evidence type="ECO:0000256" key="13">
    <source>
        <dbReference type="PIRSR" id="PIRSR605959-2"/>
    </source>
</evidence>
<feature type="binding site" evidence="13">
    <location>
        <position position="238"/>
    </location>
    <ligand>
        <name>substrate</name>
    </ligand>
</feature>
<dbReference type="InterPro" id="IPR015377">
    <property type="entry name" value="Fumarylacetoacetase_N"/>
</dbReference>
<dbReference type="InterPro" id="IPR011234">
    <property type="entry name" value="Fumarylacetoacetase-like_C"/>
</dbReference>
<evidence type="ECO:0000256" key="2">
    <source>
        <dbReference type="ARBA" id="ARBA00004782"/>
    </source>
</evidence>
<evidence type="ECO:0000256" key="15">
    <source>
        <dbReference type="RuleBase" id="RU366008"/>
    </source>
</evidence>
<dbReference type="EC" id="3.7.1.2" evidence="4 15"/>
<dbReference type="Pfam" id="PF01557">
    <property type="entry name" value="FAA_hydrolase"/>
    <property type="match status" value="1"/>
</dbReference>
<dbReference type="UniPathway" id="UPA00139">
    <property type="reaction ID" value="UER00341"/>
</dbReference>
<feature type="binding site" evidence="13">
    <location>
        <position position="348"/>
    </location>
    <ligand>
        <name>substrate</name>
    </ligand>
</feature>
<evidence type="ECO:0000256" key="8">
    <source>
        <dbReference type="ARBA" id="ARBA00022837"/>
    </source>
</evidence>
<dbReference type="GO" id="GO:1902000">
    <property type="term" value="P:homogentisate catabolic process"/>
    <property type="evidence" value="ECO:0007669"/>
    <property type="project" value="TreeGrafter"/>
</dbReference>
<dbReference type="Pfam" id="PF09298">
    <property type="entry name" value="FAA_hydrolase_N"/>
    <property type="match status" value="1"/>
</dbReference>
<evidence type="ECO:0000256" key="4">
    <source>
        <dbReference type="ARBA" id="ARBA00012094"/>
    </source>
</evidence>
<dbReference type="NCBIfam" id="TIGR01266">
    <property type="entry name" value="fum_ac_acetase"/>
    <property type="match status" value="1"/>
</dbReference>
<comment type="cofactor">
    <cofactor evidence="15">
        <name>Mg(2+)</name>
        <dbReference type="ChEBI" id="CHEBI:18420"/>
    </cofactor>
    <cofactor evidence="15">
        <name>Ca(2+)</name>
        <dbReference type="ChEBI" id="CHEBI:29108"/>
    </cofactor>
</comment>
<organism evidence="18">
    <name type="scientific">Cuerna arida</name>
    <dbReference type="NCBI Taxonomy" id="1464854"/>
    <lineage>
        <taxon>Eukaryota</taxon>
        <taxon>Metazoa</taxon>
        <taxon>Ecdysozoa</taxon>
        <taxon>Arthropoda</taxon>
        <taxon>Hexapoda</taxon>
        <taxon>Insecta</taxon>
        <taxon>Pterygota</taxon>
        <taxon>Neoptera</taxon>
        <taxon>Paraneoptera</taxon>
        <taxon>Hemiptera</taxon>
        <taxon>Auchenorrhyncha</taxon>
        <taxon>Membracoidea</taxon>
        <taxon>Cicadellidae</taxon>
        <taxon>Cicadellinae</taxon>
        <taxon>Proconiini</taxon>
        <taxon>Cuerna</taxon>
    </lineage>
</organism>
<evidence type="ECO:0000313" key="18">
    <source>
        <dbReference type="EMBL" id="JAS61868.1"/>
    </source>
</evidence>
<feature type="binding site" evidence="13">
    <location>
        <position position="125"/>
    </location>
    <ligand>
        <name>substrate</name>
    </ligand>
</feature>
<evidence type="ECO:0000256" key="10">
    <source>
        <dbReference type="ARBA" id="ARBA00022878"/>
    </source>
</evidence>
<feature type="binding site" evidence="14">
    <location>
        <position position="231"/>
    </location>
    <ligand>
        <name>Ca(2+)</name>
        <dbReference type="ChEBI" id="CHEBI:29108"/>
    </ligand>
</feature>
<feature type="binding site" evidence="14">
    <location>
        <position position="255"/>
    </location>
    <ligand>
        <name>Mg(2+)</name>
        <dbReference type="ChEBI" id="CHEBI:18420"/>
    </ligand>
</feature>
<dbReference type="FunFam" id="3.90.850.10:FF:000004">
    <property type="entry name" value="Fumarylacetoacetase"/>
    <property type="match status" value="1"/>
</dbReference>
<dbReference type="GO" id="GO:0006572">
    <property type="term" value="P:L-tyrosine catabolic process"/>
    <property type="evidence" value="ECO:0007669"/>
    <property type="project" value="UniProtKB-UniRule"/>
</dbReference>
<proteinExistence type="inferred from homology"/>
<evidence type="ECO:0000256" key="14">
    <source>
        <dbReference type="PIRSR" id="PIRSR605959-3"/>
    </source>
</evidence>
<feature type="domain" description="Fumarylacetoacetase N-terminal" evidence="17">
    <location>
        <begin position="16"/>
        <end position="115"/>
    </location>
</feature>
<dbReference type="SUPFAM" id="SSF56529">
    <property type="entry name" value="FAH"/>
    <property type="match status" value="1"/>
</dbReference>
<dbReference type="GO" id="GO:0006559">
    <property type="term" value="P:L-phenylalanine catabolic process"/>
    <property type="evidence" value="ECO:0007669"/>
    <property type="project" value="UniProtKB-UniRule"/>
</dbReference>
<evidence type="ECO:0000256" key="3">
    <source>
        <dbReference type="ARBA" id="ARBA00010211"/>
    </source>
</evidence>
<dbReference type="InterPro" id="IPR036462">
    <property type="entry name" value="Fumarylacetoacetase_N_sf"/>
</dbReference>
<feature type="binding site" evidence="14">
    <location>
        <position position="231"/>
    </location>
    <ligand>
        <name>Mg(2+)</name>
        <dbReference type="ChEBI" id="CHEBI:18420"/>
    </ligand>
</feature>